<feature type="region of interest" description="Disordered" evidence="1">
    <location>
        <begin position="31"/>
        <end position="61"/>
    </location>
</feature>
<proteinExistence type="predicted"/>
<dbReference type="EMBL" id="JAOVZO020000018">
    <property type="protein sequence ID" value="MDC8013616.1"/>
    <property type="molecule type" value="Genomic_DNA"/>
</dbReference>
<dbReference type="AlphaFoldDB" id="A0A9X4BI59"/>
<organism evidence="2 3">
    <name type="scientific">Tahibacter soli</name>
    <dbReference type="NCBI Taxonomy" id="2983605"/>
    <lineage>
        <taxon>Bacteria</taxon>
        <taxon>Pseudomonadati</taxon>
        <taxon>Pseudomonadota</taxon>
        <taxon>Gammaproteobacteria</taxon>
        <taxon>Lysobacterales</taxon>
        <taxon>Rhodanobacteraceae</taxon>
        <taxon>Tahibacter</taxon>
    </lineage>
</organism>
<sequence length="285" mass="30601">MGKRIASFVGLLILVGAFVYVFDRAPLAPDERTAAGAPSSAPGTSAPKAAAAASTGDRAPEESATLTTAQANALAERALLAQYKPLNAIKEDFSTRTMRDVYGDLSARASAGDAAAAYTLAQVLAECEDHLLNEKKYASFGETGSVAADNALKKNQQIARDQCRQLTEDELAAYGEWALMAAEAGDRNAMLSLYSYPPKNVRPQSSQYDEWLGKVRKHLTTLAEANDPDAALKLAETYHGAAQPNLELARKYYTQALAAARNDAARKKIEFALRDVETRLQSGAR</sequence>
<comment type="caution">
    <text evidence="2">The sequence shown here is derived from an EMBL/GenBank/DDBJ whole genome shotgun (WGS) entry which is preliminary data.</text>
</comment>
<keyword evidence="3" id="KW-1185">Reference proteome</keyword>
<protein>
    <recommendedName>
        <fullName evidence="4">Tetratricopeptide repeat protein</fullName>
    </recommendedName>
</protein>
<reference evidence="2" key="1">
    <citation type="submission" date="2023-02" db="EMBL/GenBank/DDBJ databases">
        <title>Tahibacter soli sp. nov. isolated from soil.</title>
        <authorList>
            <person name="Baek J.H."/>
            <person name="Lee J.K."/>
            <person name="Choi D.G."/>
            <person name="Jeon C.O."/>
        </authorList>
    </citation>
    <scope>NUCLEOTIDE SEQUENCE</scope>
    <source>
        <strain evidence="2">BL</strain>
    </source>
</reference>
<evidence type="ECO:0000313" key="2">
    <source>
        <dbReference type="EMBL" id="MDC8013616.1"/>
    </source>
</evidence>
<name>A0A9X4BI59_9GAMM</name>
<evidence type="ECO:0000313" key="3">
    <source>
        <dbReference type="Proteomes" id="UP001139971"/>
    </source>
</evidence>
<evidence type="ECO:0000256" key="1">
    <source>
        <dbReference type="SAM" id="MobiDB-lite"/>
    </source>
</evidence>
<feature type="compositionally biased region" description="Low complexity" evidence="1">
    <location>
        <begin position="34"/>
        <end position="56"/>
    </location>
</feature>
<dbReference type="Proteomes" id="UP001139971">
    <property type="component" value="Unassembled WGS sequence"/>
</dbReference>
<dbReference type="RefSeq" id="WP_263542311.1">
    <property type="nucleotide sequence ID" value="NZ_JAOVZO020000018.1"/>
</dbReference>
<evidence type="ECO:0008006" key="4">
    <source>
        <dbReference type="Google" id="ProtNLM"/>
    </source>
</evidence>
<accession>A0A9X4BI59</accession>
<gene>
    <name evidence="2" type="ORF">OD750_013820</name>
</gene>